<dbReference type="AlphaFoldDB" id="D0LUF9"/>
<accession>D0LUF9</accession>
<proteinExistence type="inferred from homology"/>
<keyword evidence="2" id="KW-1015">Disulfide bond</keyword>
<dbReference type="PROSITE" id="PS51257">
    <property type="entry name" value="PROKAR_LIPOPROTEIN"/>
    <property type="match status" value="1"/>
</dbReference>
<evidence type="ECO:0000313" key="4">
    <source>
        <dbReference type="EMBL" id="ACY19282.1"/>
    </source>
</evidence>
<dbReference type="KEGG" id="hoh:Hoch_6818"/>
<dbReference type="EMBL" id="CP001804">
    <property type="protein sequence ID" value="ACY19282.1"/>
    <property type="molecule type" value="Genomic_DNA"/>
</dbReference>
<reference evidence="4 5" key="1">
    <citation type="journal article" date="2010" name="Stand. Genomic Sci.">
        <title>Complete genome sequence of Haliangium ochraceum type strain (SMP-2).</title>
        <authorList>
            <consortium name="US DOE Joint Genome Institute (JGI-PGF)"/>
            <person name="Ivanova N."/>
            <person name="Daum C."/>
            <person name="Lang E."/>
            <person name="Abt B."/>
            <person name="Kopitz M."/>
            <person name="Saunders E."/>
            <person name="Lapidus A."/>
            <person name="Lucas S."/>
            <person name="Glavina Del Rio T."/>
            <person name="Nolan M."/>
            <person name="Tice H."/>
            <person name="Copeland A."/>
            <person name="Cheng J.F."/>
            <person name="Chen F."/>
            <person name="Bruce D."/>
            <person name="Goodwin L."/>
            <person name="Pitluck S."/>
            <person name="Mavromatis K."/>
            <person name="Pati A."/>
            <person name="Mikhailova N."/>
            <person name="Chen A."/>
            <person name="Palaniappan K."/>
            <person name="Land M."/>
            <person name="Hauser L."/>
            <person name="Chang Y.J."/>
            <person name="Jeffries C.D."/>
            <person name="Detter J.C."/>
            <person name="Brettin T."/>
            <person name="Rohde M."/>
            <person name="Goker M."/>
            <person name="Bristow J."/>
            <person name="Markowitz V."/>
            <person name="Eisen J.A."/>
            <person name="Hugenholtz P."/>
            <person name="Kyrpides N.C."/>
            <person name="Klenk H.P."/>
        </authorList>
    </citation>
    <scope>NUCLEOTIDE SEQUENCE [LARGE SCALE GENOMIC DNA]</scope>
    <source>
        <strain evidence="5">DSM 14365 / CIP 107738 / JCM 11303 / AJ 13395 / SMP-2</strain>
    </source>
</reference>
<dbReference type="PRINTS" id="PR00722">
    <property type="entry name" value="CHYMOTRYPSIN"/>
</dbReference>
<evidence type="ECO:0000259" key="3">
    <source>
        <dbReference type="PROSITE" id="PS50240"/>
    </source>
</evidence>
<keyword evidence="5" id="KW-1185">Reference proteome</keyword>
<dbReference type="Gene3D" id="2.40.10.10">
    <property type="entry name" value="Trypsin-like serine proteases"/>
    <property type="match status" value="2"/>
</dbReference>
<gene>
    <name evidence="4" type="ordered locus">Hoch_6818</name>
</gene>
<dbReference type="OrthoDB" id="5526680at2"/>
<dbReference type="InterPro" id="IPR050430">
    <property type="entry name" value="Peptidase_S1"/>
</dbReference>
<dbReference type="InterPro" id="IPR009003">
    <property type="entry name" value="Peptidase_S1_PA"/>
</dbReference>
<feature type="domain" description="Peptidase S1" evidence="3">
    <location>
        <begin position="62"/>
        <end position="266"/>
    </location>
</feature>
<dbReference type="Pfam" id="PF00089">
    <property type="entry name" value="Trypsin"/>
    <property type="match status" value="1"/>
</dbReference>
<dbReference type="GO" id="GO:0004252">
    <property type="term" value="F:serine-type endopeptidase activity"/>
    <property type="evidence" value="ECO:0007669"/>
    <property type="project" value="InterPro"/>
</dbReference>
<sequence length="276" mass="28902">MGEIARWVVLASVVLGSGCYFEDNVDHCDEIYIVDNKWPESTAAAPGFGSAAEAIGSTPGQVQGGTVEPSLIPLSDAQIAAIGHLGNCTGTLIGARWVLTARHCQVADSGSFCIGDSYDTAETCIPFARVYDHGRADVTLIELADEARAYMSDIEPIPMLAGTLGCEYVGEMAESAGFGASANVEFGHRYFTAEPIVAIMQEHVAIHGLGVQGLCRGDSGAPLLVTDDAGAPRVAGVLSNGHISCRERDEFWRVDQVSDWAAEKSGGAVGTAGLRP</sequence>
<comment type="similarity">
    <text evidence="1">Belongs to the peptidase S1 family.</text>
</comment>
<dbReference type="HOGENOM" id="CLU_058435_0_0_7"/>
<name>D0LUF9_HALO1</name>
<dbReference type="PANTHER" id="PTHR24276:SF98">
    <property type="entry name" value="FI18310P1-RELATED"/>
    <property type="match status" value="1"/>
</dbReference>
<dbReference type="InterPro" id="IPR001254">
    <property type="entry name" value="Trypsin_dom"/>
</dbReference>
<evidence type="ECO:0000313" key="5">
    <source>
        <dbReference type="Proteomes" id="UP000001880"/>
    </source>
</evidence>
<dbReference type="Proteomes" id="UP000001880">
    <property type="component" value="Chromosome"/>
</dbReference>
<evidence type="ECO:0000256" key="2">
    <source>
        <dbReference type="ARBA" id="ARBA00023157"/>
    </source>
</evidence>
<evidence type="ECO:0000256" key="1">
    <source>
        <dbReference type="ARBA" id="ARBA00007664"/>
    </source>
</evidence>
<dbReference type="InterPro" id="IPR043504">
    <property type="entry name" value="Peptidase_S1_PA_chymotrypsin"/>
</dbReference>
<dbReference type="STRING" id="502025.Hoch_6818"/>
<dbReference type="InterPro" id="IPR001314">
    <property type="entry name" value="Peptidase_S1A"/>
</dbReference>
<protein>
    <submittedName>
        <fullName evidence="4">Peptidase S1 and S6 chymotrypsin/Hap</fullName>
    </submittedName>
</protein>
<organism evidence="4 5">
    <name type="scientific">Haliangium ochraceum (strain DSM 14365 / JCM 11303 / SMP-2)</name>
    <dbReference type="NCBI Taxonomy" id="502025"/>
    <lineage>
        <taxon>Bacteria</taxon>
        <taxon>Pseudomonadati</taxon>
        <taxon>Myxococcota</taxon>
        <taxon>Polyangia</taxon>
        <taxon>Haliangiales</taxon>
        <taxon>Kofleriaceae</taxon>
        <taxon>Haliangium</taxon>
    </lineage>
</organism>
<dbReference type="SUPFAM" id="SSF50494">
    <property type="entry name" value="Trypsin-like serine proteases"/>
    <property type="match status" value="1"/>
</dbReference>
<dbReference type="SMART" id="SM00020">
    <property type="entry name" value="Tryp_SPc"/>
    <property type="match status" value="1"/>
</dbReference>
<dbReference type="GO" id="GO:0006508">
    <property type="term" value="P:proteolysis"/>
    <property type="evidence" value="ECO:0007669"/>
    <property type="project" value="InterPro"/>
</dbReference>
<dbReference type="eggNOG" id="COG3591">
    <property type="taxonomic scope" value="Bacteria"/>
</dbReference>
<dbReference type="PROSITE" id="PS50240">
    <property type="entry name" value="TRYPSIN_DOM"/>
    <property type="match status" value="1"/>
</dbReference>
<dbReference type="PANTHER" id="PTHR24276">
    <property type="entry name" value="POLYSERASE-RELATED"/>
    <property type="match status" value="1"/>
</dbReference>